<dbReference type="CDD" id="cd03416">
    <property type="entry name" value="CbiX_SirB_N"/>
    <property type="match status" value="1"/>
</dbReference>
<dbReference type="PANTHER" id="PTHR33542">
    <property type="entry name" value="SIROHYDROCHLORIN FERROCHELATASE, CHLOROPLASTIC"/>
    <property type="match status" value="1"/>
</dbReference>
<proteinExistence type="predicted"/>
<dbReference type="InterPro" id="IPR050963">
    <property type="entry name" value="Sirohydro_Cobaltochel/CbiX"/>
</dbReference>
<protein>
    <submittedName>
        <fullName evidence="3">Sirohydrochlorin ferrochelatase</fullName>
    </submittedName>
</protein>
<dbReference type="PANTHER" id="PTHR33542:SF5">
    <property type="entry name" value="FERROCHELATASE CHE1"/>
    <property type="match status" value="1"/>
</dbReference>
<comment type="caution">
    <text evidence="3">The sequence shown here is derived from an EMBL/GenBank/DDBJ whole genome shotgun (WGS) entry which is preliminary data.</text>
</comment>
<gene>
    <name evidence="3" type="ORF">J2S63_003203</name>
</gene>
<evidence type="ECO:0000256" key="1">
    <source>
        <dbReference type="ARBA" id="ARBA00022723"/>
    </source>
</evidence>
<keyword evidence="1" id="KW-0479">Metal-binding</keyword>
<sequence>MDGSLVLCAHGTRSDTGRAAVQALVQRVADVWPAPVEEAYVDVHGPTLGSVLRPGATVVPLLLSPGFHTEVDIAGAAATVGRVHVTPPLGPSTRLVALLHQRLVVAGVSPGDAVVLAAAGSSRPEAAEAVARTAEDLALLVRRPVTVGYAAPSASSPVPSVPEAVAAARAAGARRVLVASYLLAPGHFQQRLRESGADVVTSPLLHPSRVPDLLVELVLGRAGDTCDNARFLLQWARDQRRRPHAPLLAG</sequence>
<dbReference type="EMBL" id="JAVDYG010000001">
    <property type="protein sequence ID" value="MDR7363650.1"/>
    <property type="molecule type" value="Genomic_DNA"/>
</dbReference>
<dbReference type="SUPFAM" id="SSF53800">
    <property type="entry name" value="Chelatase"/>
    <property type="match status" value="1"/>
</dbReference>
<evidence type="ECO:0000313" key="3">
    <source>
        <dbReference type="EMBL" id="MDR7363650.1"/>
    </source>
</evidence>
<dbReference type="Proteomes" id="UP001183648">
    <property type="component" value="Unassembled WGS sequence"/>
</dbReference>
<dbReference type="InterPro" id="IPR002762">
    <property type="entry name" value="CbiX-like"/>
</dbReference>
<accession>A0ABU2BZ19</accession>
<dbReference type="Gene3D" id="3.40.50.1400">
    <property type="match status" value="2"/>
</dbReference>
<name>A0ABU2BZ19_9ACTN</name>
<evidence type="ECO:0000313" key="4">
    <source>
        <dbReference type="Proteomes" id="UP001183648"/>
    </source>
</evidence>
<organism evidence="3 4">
    <name type="scientific">Nocardioides marmoribigeumensis</name>
    <dbReference type="NCBI Taxonomy" id="433649"/>
    <lineage>
        <taxon>Bacteria</taxon>
        <taxon>Bacillati</taxon>
        <taxon>Actinomycetota</taxon>
        <taxon>Actinomycetes</taxon>
        <taxon>Propionibacteriales</taxon>
        <taxon>Nocardioidaceae</taxon>
        <taxon>Nocardioides</taxon>
    </lineage>
</organism>
<keyword evidence="4" id="KW-1185">Reference proteome</keyword>
<evidence type="ECO:0000256" key="2">
    <source>
        <dbReference type="ARBA" id="ARBA00023239"/>
    </source>
</evidence>
<dbReference type="Pfam" id="PF01903">
    <property type="entry name" value="CbiX"/>
    <property type="match status" value="2"/>
</dbReference>
<dbReference type="RefSeq" id="WP_310304288.1">
    <property type="nucleotide sequence ID" value="NZ_BAAAPS010000003.1"/>
</dbReference>
<keyword evidence="2" id="KW-0456">Lyase</keyword>
<reference evidence="3 4" key="1">
    <citation type="submission" date="2023-07" db="EMBL/GenBank/DDBJ databases">
        <title>Sequencing the genomes of 1000 actinobacteria strains.</title>
        <authorList>
            <person name="Klenk H.-P."/>
        </authorList>
    </citation>
    <scope>NUCLEOTIDE SEQUENCE [LARGE SCALE GENOMIC DNA]</scope>
    <source>
        <strain evidence="3 4">DSM 19426</strain>
    </source>
</reference>